<reference evidence="1 2" key="1">
    <citation type="journal article" date="2019" name="Nat. Ecol. Evol.">
        <title>Megaphylogeny resolves global patterns of mushroom evolution.</title>
        <authorList>
            <person name="Varga T."/>
            <person name="Krizsan K."/>
            <person name="Foldi C."/>
            <person name="Dima B."/>
            <person name="Sanchez-Garcia M."/>
            <person name="Sanchez-Ramirez S."/>
            <person name="Szollosi G.J."/>
            <person name="Szarkandi J.G."/>
            <person name="Papp V."/>
            <person name="Albert L."/>
            <person name="Andreopoulos W."/>
            <person name="Angelini C."/>
            <person name="Antonin V."/>
            <person name="Barry K.W."/>
            <person name="Bougher N.L."/>
            <person name="Buchanan P."/>
            <person name="Buyck B."/>
            <person name="Bense V."/>
            <person name="Catcheside P."/>
            <person name="Chovatia M."/>
            <person name="Cooper J."/>
            <person name="Damon W."/>
            <person name="Desjardin D."/>
            <person name="Finy P."/>
            <person name="Geml J."/>
            <person name="Haridas S."/>
            <person name="Hughes K."/>
            <person name="Justo A."/>
            <person name="Karasinski D."/>
            <person name="Kautmanova I."/>
            <person name="Kiss B."/>
            <person name="Kocsube S."/>
            <person name="Kotiranta H."/>
            <person name="LaButti K.M."/>
            <person name="Lechner B.E."/>
            <person name="Liimatainen K."/>
            <person name="Lipzen A."/>
            <person name="Lukacs Z."/>
            <person name="Mihaltcheva S."/>
            <person name="Morgado L.N."/>
            <person name="Niskanen T."/>
            <person name="Noordeloos M.E."/>
            <person name="Ohm R.A."/>
            <person name="Ortiz-Santana B."/>
            <person name="Ovrebo C."/>
            <person name="Racz N."/>
            <person name="Riley R."/>
            <person name="Savchenko A."/>
            <person name="Shiryaev A."/>
            <person name="Soop K."/>
            <person name="Spirin V."/>
            <person name="Szebenyi C."/>
            <person name="Tomsovsky M."/>
            <person name="Tulloss R.E."/>
            <person name="Uehling J."/>
            <person name="Grigoriev I.V."/>
            <person name="Vagvolgyi C."/>
            <person name="Papp T."/>
            <person name="Martin F.M."/>
            <person name="Miettinen O."/>
            <person name="Hibbett D.S."/>
            <person name="Nagy L.G."/>
        </authorList>
    </citation>
    <scope>NUCLEOTIDE SEQUENCE [LARGE SCALE GENOMIC DNA]</scope>
    <source>
        <strain evidence="1 2">NL-1719</strain>
    </source>
</reference>
<proteinExistence type="predicted"/>
<name>A0ACD3A5C8_9AGAR</name>
<gene>
    <name evidence="1" type="ORF">BDN72DRAFT_778834</name>
</gene>
<organism evidence="1 2">
    <name type="scientific">Pluteus cervinus</name>
    <dbReference type="NCBI Taxonomy" id="181527"/>
    <lineage>
        <taxon>Eukaryota</taxon>
        <taxon>Fungi</taxon>
        <taxon>Dikarya</taxon>
        <taxon>Basidiomycota</taxon>
        <taxon>Agaricomycotina</taxon>
        <taxon>Agaricomycetes</taxon>
        <taxon>Agaricomycetidae</taxon>
        <taxon>Agaricales</taxon>
        <taxon>Pluteineae</taxon>
        <taxon>Pluteaceae</taxon>
        <taxon>Pluteus</taxon>
    </lineage>
</organism>
<accession>A0ACD3A5C8</accession>
<protein>
    <submittedName>
        <fullName evidence="1">Uncharacterized protein</fullName>
    </submittedName>
</protein>
<dbReference type="Proteomes" id="UP000308600">
    <property type="component" value="Unassembled WGS sequence"/>
</dbReference>
<feature type="non-terminal residue" evidence="1">
    <location>
        <position position="1"/>
    </location>
</feature>
<evidence type="ECO:0000313" key="2">
    <source>
        <dbReference type="Proteomes" id="UP000308600"/>
    </source>
</evidence>
<evidence type="ECO:0000313" key="1">
    <source>
        <dbReference type="EMBL" id="TFK60900.1"/>
    </source>
</evidence>
<keyword evidence="2" id="KW-1185">Reference proteome</keyword>
<dbReference type="EMBL" id="ML208719">
    <property type="protein sequence ID" value="TFK60900.1"/>
    <property type="molecule type" value="Genomic_DNA"/>
</dbReference>
<sequence>SGLENKRINQWEMELIAWENDKTQPNPFDERVKKPTQDAVRRALAEEDKKAQKEGKAYALHTLFSASEFIAVGLDLEEHQRHLKSDSKALGQHATNAQKAKIDTRSNGLHRRMVQWSEAQRFYMPSTNPLFQNEDMASEPWDLPLNLPSSLPLSLPCDPRLQDLEWRLRSAQAYSALDELRRSLRLRAYLYIDKNKYSRGQAQNTRSNTLIQNSSTKVTAAATKYRAARLAIASLSNFYTESSWEKDFPALQDADIRSLQAEPDSNQEKRRKKANPSEGKRKISWIWGVVGDNDTALDNEELQDDLRIEWCKSRARAKRWQEEVLLLQEEMKRVLMFFETEVQVWRSRAEYQKGTDDGDGRHAYACQQSALREGLKAHFQELWKGVDEMVRLKGMTKDKGKAPSPKLETIDEEEDEEKMDCTEDI</sequence>